<name>A0ABM9LW00_9MYCO</name>
<organism evidence="1 2">
    <name type="scientific">[Mycobacterium] burgundiense</name>
    <dbReference type="NCBI Taxonomy" id="3064286"/>
    <lineage>
        <taxon>Bacteria</taxon>
        <taxon>Bacillati</taxon>
        <taxon>Actinomycetota</taxon>
        <taxon>Actinomycetes</taxon>
        <taxon>Mycobacteriales</taxon>
        <taxon>Mycobacteriaceae</taxon>
        <taxon>Mycolicibacterium</taxon>
    </lineage>
</organism>
<keyword evidence="2" id="KW-1185">Reference proteome</keyword>
<dbReference type="EMBL" id="OY726397">
    <property type="protein sequence ID" value="CAJ1505668.1"/>
    <property type="molecule type" value="Genomic_DNA"/>
</dbReference>
<evidence type="ECO:0000313" key="2">
    <source>
        <dbReference type="Proteomes" id="UP001190465"/>
    </source>
</evidence>
<reference evidence="1 2" key="1">
    <citation type="submission" date="2023-08" db="EMBL/GenBank/DDBJ databases">
        <authorList>
            <person name="Folkvardsen B D."/>
            <person name="Norman A."/>
        </authorList>
    </citation>
    <scope>NUCLEOTIDE SEQUENCE [LARGE SCALE GENOMIC DNA]</scope>
    <source>
        <strain evidence="1 2">Mu0053</strain>
    </source>
</reference>
<dbReference type="RefSeq" id="WP_308478422.1">
    <property type="nucleotide sequence ID" value="NZ_OY726397.1"/>
</dbReference>
<protein>
    <recommendedName>
        <fullName evidence="3">Phage head morphogenesis domain-containing protein</fullName>
    </recommendedName>
</protein>
<sequence length="192" mass="21157">MTPYQETLLALAIESESAAISLWWQVDDLGDDLFRASLAAIVATYNARAQSLAEVGFAAEASVATRTAVPVLGLPVRDDTARLAKAATTVLDVARASEVPENIIGRLARAEPLNTAARTYSESVRESTLTEGWTRGMDADPCQLCRWWWREGRTWPKAHPFQTHTGCACVPRPVWAKGIRETLYTKQRRVAS</sequence>
<dbReference type="Proteomes" id="UP001190465">
    <property type="component" value="Chromosome"/>
</dbReference>
<proteinExistence type="predicted"/>
<accession>A0ABM9LW00</accession>
<evidence type="ECO:0000313" key="1">
    <source>
        <dbReference type="EMBL" id="CAJ1505668.1"/>
    </source>
</evidence>
<gene>
    <name evidence="1" type="ORF">MU0053_002997</name>
</gene>
<evidence type="ECO:0008006" key="3">
    <source>
        <dbReference type="Google" id="ProtNLM"/>
    </source>
</evidence>